<evidence type="ECO:0000256" key="4">
    <source>
        <dbReference type="ARBA" id="ARBA00022729"/>
    </source>
</evidence>
<feature type="transmembrane region" description="Helical" evidence="13">
    <location>
        <begin position="36"/>
        <end position="58"/>
    </location>
</feature>
<evidence type="ECO:0000256" key="2">
    <source>
        <dbReference type="ARBA" id="ARBA00009809"/>
    </source>
</evidence>
<accession>W6U8N7</accession>
<dbReference type="InterPro" id="IPR019801">
    <property type="entry name" value="Glyco_hydro_35_CS"/>
</dbReference>
<keyword evidence="4" id="KW-0732">Signal</keyword>
<dbReference type="EC" id="3.2.1.23" evidence="10"/>
<proteinExistence type="inferred from homology"/>
<evidence type="ECO:0000256" key="8">
    <source>
        <dbReference type="ARBA" id="ARBA00023180"/>
    </source>
</evidence>
<evidence type="ECO:0000259" key="14">
    <source>
        <dbReference type="Pfam" id="PF01301"/>
    </source>
</evidence>
<dbReference type="STRING" id="6210.W6U8N7"/>
<dbReference type="CTD" id="36344079"/>
<feature type="domain" description="Beta-galactosidase galactose-binding" evidence="17">
    <location>
        <begin position="1195"/>
        <end position="1253"/>
    </location>
</feature>
<dbReference type="SUPFAM" id="SSF51445">
    <property type="entry name" value="(Trans)glycosidases"/>
    <property type="match status" value="1"/>
</dbReference>
<dbReference type="Pfam" id="PF21317">
    <property type="entry name" value="BetaGal_ABD_1"/>
    <property type="match status" value="1"/>
</dbReference>
<dbReference type="Pfam" id="PF21467">
    <property type="entry name" value="BetaGal_gal-bd"/>
    <property type="match status" value="1"/>
</dbReference>
<dbReference type="Gene3D" id="2.60.120.260">
    <property type="entry name" value="Galactose-binding domain-like"/>
    <property type="match status" value="2"/>
</dbReference>
<evidence type="ECO:0000313" key="18">
    <source>
        <dbReference type="EMBL" id="EUB56786.1"/>
    </source>
</evidence>
<evidence type="ECO:0000256" key="1">
    <source>
        <dbReference type="ARBA" id="ARBA00004141"/>
    </source>
</evidence>
<keyword evidence="5 10" id="KW-0378">Hydrolase</keyword>
<feature type="transmembrane region" description="Helical" evidence="13">
    <location>
        <begin position="79"/>
        <end position="101"/>
    </location>
</feature>
<evidence type="ECO:0000256" key="13">
    <source>
        <dbReference type="SAM" id="Phobius"/>
    </source>
</evidence>
<organism evidence="18 19">
    <name type="scientific">Echinococcus granulosus</name>
    <name type="common">Hydatid tapeworm</name>
    <dbReference type="NCBI Taxonomy" id="6210"/>
    <lineage>
        <taxon>Eukaryota</taxon>
        <taxon>Metazoa</taxon>
        <taxon>Spiralia</taxon>
        <taxon>Lophotrochozoa</taxon>
        <taxon>Platyhelminthes</taxon>
        <taxon>Cestoda</taxon>
        <taxon>Eucestoda</taxon>
        <taxon>Cyclophyllidea</taxon>
        <taxon>Taeniidae</taxon>
        <taxon>Echinococcus</taxon>
        <taxon>Echinococcus granulosus group</taxon>
    </lineage>
</organism>
<dbReference type="InterPro" id="IPR017853">
    <property type="entry name" value="GH"/>
</dbReference>
<dbReference type="GO" id="GO:0005975">
    <property type="term" value="P:carbohydrate metabolic process"/>
    <property type="evidence" value="ECO:0007669"/>
    <property type="project" value="InterPro"/>
</dbReference>
<comment type="catalytic activity">
    <reaction evidence="10">
        <text>Hydrolysis of terminal non-reducing beta-D-galactose residues in beta-D-galactosides.</text>
        <dbReference type="EC" id="3.2.1.23"/>
    </reaction>
</comment>
<keyword evidence="19" id="KW-1185">Reference proteome</keyword>
<dbReference type="Proteomes" id="UP000019149">
    <property type="component" value="Unassembled WGS sequence"/>
</dbReference>
<dbReference type="SUPFAM" id="SSF49785">
    <property type="entry name" value="Galactose-binding domain-like"/>
    <property type="match status" value="1"/>
</dbReference>
<keyword evidence="3 13" id="KW-0812">Transmembrane</keyword>
<dbReference type="InterPro" id="IPR001944">
    <property type="entry name" value="Glycoside_Hdrlase_35"/>
</dbReference>
<feature type="domain" description="Palmitoyltransferase DHHC" evidence="15">
    <location>
        <begin position="161"/>
        <end position="290"/>
    </location>
</feature>
<evidence type="ECO:0000256" key="3">
    <source>
        <dbReference type="ARBA" id="ARBA00022692"/>
    </source>
</evidence>
<reference evidence="18 19" key="1">
    <citation type="journal article" date="2013" name="Nat. Genet.">
        <title>The genome of the hydatid tapeworm Echinococcus granulosus.</title>
        <authorList>
            <person name="Zheng H."/>
            <person name="Zhang W."/>
            <person name="Zhang L."/>
            <person name="Zhang Z."/>
            <person name="Li J."/>
            <person name="Lu G."/>
            <person name="Zhu Y."/>
            <person name="Wang Y."/>
            <person name="Huang Y."/>
            <person name="Liu J."/>
            <person name="Kang H."/>
            <person name="Chen J."/>
            <person name="Wang L."/>
            <person name="Chen A."/>
            <person name="Yu S."/>
            <person name="Gao Z."/>
            <person name="Jin L."/>
            <person name="Gu W."/>
            <person name="Wang Z."/>
            <person name="Zhao L."/>
            <person name="Shi B."/>
            <person name="Wen H."/>
            <person name="Lin R."/>
            <person name="Jones M.K."/>
            <person name="Brejova B."/>
            <person name="Vinar T."/>
            <person name="Zhao G."/>
            <person name="McManus D.P."/>
            <person name="Chen Z."/>
            <person name="Zhou Y."/>
            <person name="Wang S."/>
        </authorList>
    </citation>
    <scope>NUCLEOTIDE SEQUENCE [LARGE SCALE GENOMIC DNA]</scope>
</reference>
<feature type="transmembrane region" description="Helical" evidence="13">
    <location>
        <begin position="207"/>
        <end position="227"/>
    </location>
</feature>
<feature type="domain" description="Glycoside hydrolase 35 catalytic" evidence="14">
    <location>
        <begin position="692"/>
        <end position="1011"/>
    </location>
</feature>
<dbReference type="FunFam" id="3.20.20.80:FF:000017">
    <property type="entry name" value="Beta-galactosidase"/>
    <property type="match status" value="1"/>
</dbReference>
<comment type="subcellular location">
    <subcellularLocation>
        <location evidence="1">Membrane</location>
        <topology evidence="1">Multi-pass membrane protein</topology>
    </subcellularLocation>
</comment>
<gene>
    <name evidence="18" type="ORF">EGR_08364</name>
</gene>
<dbReference type="Pfam" id="PF01529">
    <property type="entry name" value="DHHC"/>
    <property type="match status" value="1"/>
</dbReference>
<evidence type="ECO:0000256" key="12">
    <source>
        <dbReference type="SAM" id="MobiDB-lite"/>
    </source>
</evidence>
<dbReference type="InterPro" id="IPR048912">
    <property type="entry name" value="BetaGal1-like_ABD1"/>
</dbReference>
<dbReference type="PROSITE" id="PS50216">
    <property type="entry name" value="DHHC"/>
    <property type="match status" value="1"/>
</dbReference>
<comment type="caution">
    <text evidence="18">The sequence shown here is derived from an EMBL/GenBank/DDBJ whole genome shotgun (WGS) entry which is preliminary data.</text>
</comment>
<feature type="region of interest" description="Disordered" evidence="12">
    <location>
        <begin position="427"/>
        <end position="459"/>
    </location>
</feature>
<keyword evidence="9 10" id="KW-0326">Glycosidase</keyword>
<dbReference type="Pfam" id="PF01301">
    <property type="entry name" value="Glyco_hydro_35"/>
    <property type="match status" value="1"/>
</dbReference>
<keyword evidence="8" id="KW-0325">Glycoprotein</keyword>
<keyword evidence="7 13" id="KW-0472">Membrane</keyword>
<comment type="similarity">
    <text evidence="2 11">Belongs to the glycosyl hydrolase 35 family.</text>
</comment>
<sequence>MYRLGHCLLGMFALIADAFVWDELTFPSPSSHHSGIWWLLSSSFQLLAALAKLLYWRLFILRLVIRLLGAHRRGFGRCLVAFAAVNICAVVFSLYFCLLPLRLSRWRATASSTSSELYWLLLHAVLGHVVLANIVVHFLAGVLCSPGHVPPLSPLPPHLPRTMCARCLRPRPWRAHHCVVCGVCVLRMDHHCPWLNNCVGLRTHRHFFLFLAHLAIGIVYLYVAGFGDFVEHSSQVCQDGEHHRINCLVHTVLCAIYRVAALVFVFVMGLLLWHGRLIGRGETSVEYHQNRRLARALSKHHLIFRNPFDFGPRVNWFRFLGLQISTDARVVERRRSYGGIETFVKRFILYVLLPFNCPPFDSDGMEFETHEPDAVQLISLAVALWSRVPSLRIVKDDTVARNALNLDGKNSSKKRRFTPNISKALAKISQSDGTNPPPKNRNSHDSAKKSNTKRPRINRQLLEGEESRYVQSYSIFETGLGCVPQSDKNTVELQSLPTRANRTSVQAVAQSPSSPMDVELDGCRRAPVTDVQQFFRYPPICMPPDPPTAFDTNNLASPSVPDCSANLGTPKSLRSTVIPSQLFDETSLNGSLFHLRIPDALLSEESPLQKEGKFGKIQLLDNGETRLVIGDCFLRLTSPGVTSYSSDVVLVEDEGGEEDGGMVNLNSLGHIDQFVTAVPDLERFSKLENGVFLKDGEPFRYISGSLHYFRIPRIYWEDRLLKAKSAGLDAIQIYIPWNFHEPKPGEYLFDNERDVVEFINLAQRIGLLVLVRAGPYICAEWDFGGLPPWLLSSNPKLELRSSDPEYLKPVIRWFGQLLPKLKPLIYQNGGPIIMIQLENEYGSYFTCDQEYLSALYEYARFILGDEIILYTTDGNNMIELRCGSSDRRLFATVDFGVDEAKHPNDSFKALQQFQPHGPLVNSEYYSGWLDHWGEKRHVVDANAVAEGALNLWNMSQGVSFNIYMFHGGTNFGLWSGANSPTEFIITSYDYDAPISEAGDITAKYLILRDLFYRLKQQVPPPIPVNISKAHYGVIGLNFFSHLLYDLQGGVASFKPLYMEALEQYQGLMAYTAILEHDEGKANLTFEGVKDTGLVFTTDFRAGSIIFHGSVSGCGSLNITVDKEHPFLIIVTECRGHVNFGPLMFGDIKGIVGRVLLDGKELLNWVMKALDFRTVNPPDPIRINTEGTAFPAPGAIYKGVFHVPFPPMDTFAVVTGFTRGVLAVNGHIVGRFYPSAGPQVSLYVPSSMLICGENVVSILEFEKIQSTCLKNASFCSVTFRDSPVWLNRSVL</sequence>
<feature type="domain" description="Beta-galactosidase 1-like first all-beta" evidence="16">
    <location>
        <begin position="1055"/>
        <end position="1169"/>
    </location>
</feature>
<dbReference type="GO" id="GO:0016020">
    <property type="term" value="C:membrane"/>
    <property type="evidence" value="ECO:0007669"/>
    <property type="project" value="UniProtKB-SubCell"/>
</dbReference>
<dbReference type="GO" id="GO:0004565">
    <property type="term" value="F:beta-galactosidase activity"/>
    <property type="evidence" value="ECO:0007669"/>
    <property type="project" value="UniProtKB-EC"/>
</dbReference>
<feature type="transmembrane region" description="Helical" evidence="13">
    <location>
        <begin position="121"/>
        <end position="144"/>
    </location>
</feature>
<dbReference type="PANTHER" id="PTHR23421">
    <property type="entry name" value="BETA-GALACTOSIDASE RELATED"/>
    <property type="match status" value="1"/>
</dbReference>
<dbReference type="Gene3D" id="3.20.20.80">
    <property type="entry name" value="Glycosidases"/>
    <property type="match status" value="1"/>
</dbReference>
<dbReference type="OrthoDB" id="1657402at2759"/>
<dbReference type="InterPro" id="IPR031330">
    <property type="entry name" value="Gly_Hdrlase_35_cat"/>
</dbReference>
<name>W6U8N7_ECHGR</name>
<dbReference type="KEGG" id="egl:EGR_08364"/>
<keyword evidence="6 13" id="KW-1133">Transmembrane helix</keyword>
<dbReference type="PROSITE" id="PS01182">
    <property type="entry name" value="GLYCOSYL_HYDROL_F35"/>
    <property type="match status" value="1"/>
</dbReference>
<dbReference type="InterPro" id="IPR001594">
    <property type="entry name" value="Palmitoyltrfase_DHHC"/>
</dbReference>
<evidence type="ECO:0000259" key="15">
    <source>
        <dbReference type="Pfam" id="PF01529"/>
    </source>
</evidence>
<evidence type="ECO:0000313" key="19">
    <source>
        <dbReference type="Proteomes" id="UP000019149"/>
    </source>
</evidence>
<evidence type="ECO:0000256" key="5">
    <source>
        <dbReference type="ARBA" id="ARBA00022801"/>
    </source>
</evidence>
<evidence type="ECO:0000256" key="9">
    <source>
        <dbReference type="ARBA" id="ARBA00023295"/>
    </source>
</evidence>
<evidence type="ECO:0000259" key="16">
    <source>
        <dbReference type="Pfam" id="PF21317"/>
    </source>
</evidence>
<evidence type="ECO:0000256" key="10">
    <source>
        <dbReference type="RuleBase" id="RU000675"/>
    </source>
</evidence>
<evidence type="ECO:0000256" key="6">
    <source>
        <dbReference type="ARBA" id="ARBA00022989"/>
    </source>
</evidence>
<dbReference type="RefSeq" id="XP_024347982.1">
    <property type="nucleotide sequence ID" value="XM_024497613.1"/>
</dbReference>
<dbReference type="EMBL" id="APAU02000104">
    <property type="protein sequence ID" value="EUB56786.1"/>
    <property type="molecule type" value="Genomic_DNA"/>
</dbReference>
<protein>
    <recommendedName>
        <fullName evidence="10">Beta-galactosidase</fullName>
        <ecNumber evidence="10">3.2.1.23</ecNumber>
    </recommendedName>
</protein>
<evidence type="ECO:0000259" key="17">
    <source>
        <dbReference type="Pfam" id="PF21467"/>
    </source>
</evidence>
<dbReference type="InterPro" id="IPR008979">
    <property type="entry name" value="Galactose-bd-like_sf"/>
</dbReference>
<evidence type="ECO:0000256" key="11">
    <source>
        <dbReference type="RuleBase" id="RU003679"/>
    </source>
</evidence>
<dbReference type="GO" id="GO:0016409">
    <property type="term" value="F:palmitoyltransferase activity"/>
    <property type="evidence" value="ECO:0007669"/>
    <property type="project" value="InterPro"/>
</dbReference>
<dbReference type="PRINTS" id="PR00742">
    <property type="entry name" value="GLHYDRLASE35"/>
</dbReference>
<dbReference type="InterPro" id="IPR048913">
    <property type="entry name" value="BetaGal_gal-bd"/>
</dbReference>
<dbReference type="GeneID" id="36344079"/>
<evidence type="ECO:0000256" key="7">
    <source>
        <dbReference type="ARBA" id="ARBA00023136"/>
    </source>
</evidence>